<reference evidence="3" key="1">
    <citation type="submission" date="2016-09" db="EMBL/GenBank/DDBJ databases">
        <title>Genome Sequence of Bathymodiolus thermophilus sulfur-oxidizing gill endosymbiont.</title>
        <authorList>
            <person name="Ponnudurai R."/>
            <person name="Kleiner M."/>
            <person name="Sayavedra L."/>
            <person name="Thuermer A."/>
            <person name="Felbeck H."/>
            <person name="Schlueter R."/>
            <person name="Schweder T."/>
            <person name="Markert S."/>
        </authorList>
    </citation>
    <scope>NUCLEOTIDE SEQUENCE [LARGE SCALE GENOMIC DNA]</scope>
    <source>
        <strain evidence="3">BAT/CrabSpa'14</strain>
    </source>
</reference>
<keyword evidence="4" id="KW-1185">Reference proteome</keyword>
<dbReference type="Proteomes" id="UP000643672">
    <property type="component" value="Unassembled WGS sequence"/>
</dbReference>
<gene>
    <name evidence="2" type="ORF">BGC33_15005</name>
    <name evidence="1" type="ORF">THERMOS_179</name>
</gene>
<evidence type="ECO:0000313" key="2">
    <source>
        <dbReference type="EMBL" id="OIR24832.1"/>
    </source>
</evidence>
<dbReference type="RefSeq" id="WP_071564140.1">
    <property type="nucleotide sequence ID" value="NZ_CAESAQ020000013.1"/>
</dbReference>
<evidence type="ECO:0000313" key="1">
    <source>
        <dbReference type="EMBL" id="CAB5494842.1"/>
    </source>
</evidence>
<dbReference type="AlphaFoldDB" id="A0A1J5TVI2"/>
<organism evidence="2 3">
    <name type="scientific">Bathymodiolus thermophilus thioautotrophic gill symbiont</name>
    <dbReference type="NCBI Taxonomy" id="2360"/>
    <lineage>
        <taxon>Bacteria</taxon>
        <taxon>Pseudomonadati</taxon>
        <taxon>Pseudomonadota</taxon>
        <taxon>Gammaproteobacteria</taxon>
        <taxon>sulfur-oxidizing symbionts</taxon>
    </lineage>
</organism>
<sequence length="106" mass="12297">MNNHQKTAFLPFGNYSNDPQQSPKVNLALVLLRQGLRKLPIWQTLNFVNPYLCKGLMMTHQKIFPTDRDITRLVEIEGGVKNFVICFVLKRQFAQVFTIFTAINKE</sequence>
<accession>A0A1J5TVI2</accession>
<dbReference type="EMBL" id="MIQH01000508">
    <property type="protein sequence ID" value="OIR24832.1"/>
    <property type="molecule type" value="Genomic_DNA"/>
</dbReference>
<reference evidence="2" key="2">
    <citation type="journal article" date="2017" name="Stand. Genomic Sci.">
        <title>Genome sequence of the sulfur-oxidizing Bathymodiolus thermophilus gill endosymbiont.</title>
        <authorList>
            <person name="Ponnudurai R."/>
            <person name="Sayavedra L."/>
            <person name="Kleiner M."/>
            <person name="Heiden S.E."/>
            <person name="Thurmer A."/>
            <person name="Felbeck H."/>
            <person name="Schluter R."/>
            <person name="Sievert S.M."/>
            <person name="Daniel R."/>
            <person name="Schweder T."/>
            <person name="Markert S."/>
        </authorList>
    </citation>
    <scope>NUCLEOTIDE SEQUENCE</scope>
    <source>
        <strain evidence="2">BAT/CrabSpa'14</strain>
    </source>
</reference>
<proteinExistence type="predicted"/>
<evidence type="ECO:0000313" key="4">
    <source>
        <dbReference type="Proteomes" id="UP000643672"/>
    </source>
</evidence>
<dbReference type="EMBL" id="CAESAQ020000013">
    <property type="protein sequence ID" value="CAB5494842.1"/>
    <property type="molecule type" value="Genomic_DNA"/>
</dbReference>
<evidence type="ECO:0000313" key="3">
    <source>
        <dbReference type="Proteomes" id="UP000182798"/>
    </source>
</evidence>
<name>A0A1J5TVI2_9GAMM</name>
<comment type="caution">
    <text evidence="2">The sequence shown here is derived from an EMBL/GenBank/DDBJ whole genome shotgun (WGS) entry which is preliminary data.</text>
</comment>
<dbReference type="Proteomes" id="UP000182798">
    <property type="component" value="Unassembled WGS sequence"/>
</dbReference>
<protein>
    <submittedName>
        <fullName evidence="2">Uncharacterized protein</fullName>
    </submittedName>
</protein>
<reference evidence="1 4" key="3">
    <citation type="submission" date="2020-05" db="EMBL/GenBank/DDBJ databases">
        <authorList>
            <person name="Petersen J."/>
            <person name="Sayavedra L."/>
        </authorList>
    </citation>
    <scope>NUCLEOTIDE SEQUENCE [LARGE SCALE GENOMIC DNA]</scope>
    <source>
        <strain evidence="1">B thermophilus SOXS</strain>
    </source>
</reference>